<feature type="repeat" description="CXXCXGXG motif" evidence="11">
    <location>
        <begin position="213"/>
        <end position="220"/>
    </location>
</feature>
<evidence type="ECO:0000256" key="7">
    <source>
        <dbReference type="ARBA" id="ARBA00023016"/>
    </source>
</evidence>
<evidence type="ECO:0000256" key="1">
    <source>
        <dbReference type="ARBA" id="ARBA00022490"/>
    </source>
</evidence>
<evidence type="ECO:0000256" key="5">
    <source>
        <dbReference type="ARBA" id="ARBA00022771"/>
    </source>
</evidence>
<dbReference type="Gene3D" id="1.10.287.110">
    <property type="entry name" value="DnaJ domain"/>
    <property type="match status" value="1"/>
</dbReference>
<evidence type="ECO:0000256" key="3">
    <source>
        <dbReference type="ARBA" id="ARBA00022723"/>
    </source>
</evidence>
<evidence type="ECO:0000259" key="13">
    <source>
        <dbReference type="PROSITE" id="PS50076"/>
    </source>
</evidence>
<evidence type="ECO:0000256" key="4">
    <source>
        <dbReference type="ARBA" id="ARBA00022737"/>
    </source>
</evidence>
<dbReference type="InterPro" id="IPR036869">
    <property type="entry name" value="J_dom_sf"/>
</dbReference>
<keyword evidence="3 11" id="KW-0479">Metal-binding</keyword>
<feature type="binding site" evidence="11">
    <location>
        <position position="199"/>
    </location>
    <ligand>
        <name>Zn(2+)</name>
        <dbReference type="ChEBI" id="CHEBI:29105"/>
        <label>2</label>
    </ligand>
</feature>
<dbReference type="CDD" id="cd10747">
    <property type="entry name" value="DnaJ_C"/>
    <property type="match status" value="1"/>
</dbReference>
<comment type="domain">
    <text evidence="11">The J domain is necessary and sufficient to stimulate DnaK ATPase activity. Zinc center 1 plays an important role in the autonomous, DnaK-independent chaperone activity of DnaJ. Zinc center 2 is essential for interaction with DnaK and for DnaJ activity.</text>
</comment>
<dbReference type="InterPro" id="IPR002939">
    <property type="entry name" value="DnaJ_C"/>
</dbReference>
<dbReference type="Proteomes" id="UP000745577">
    <property type="component" value="Unassembled WGS sequence"/>
</dbReference>
<dbReference type="SMART" id="SM00271">
    <property type="entry name" value="DnaJ"/>
    <property type="match status" value="1"/>
</dbReference>
<evidence type="ECO:0000256" key="8">
    <source>
        <dbReference type="ARBA" id="ARBA00023186"/>
    </source>
</evidence>
<dbReference type="Pfam" id="PF00684">
    <property type="entry name" value="DnaJ_CXXCXGXG"/>
    <property type="match status" value="1"/>
</dbReference>
<feature type="repeat" description="CXXCXGXG motif" evidence="11">
    <location>
        <begin position="199"/>
        <end position="206"/>
    </location>
</feature>
<evidence type="ECO:0000259" key="14">
    <source>
        <dbReference type="PROSITE" id="PS51188"/>
    </source>
</evidence>
<keyword evidence="15" id="KW-0560">Oxidoreductase</keyword>
<organism evidence="15 16">
    <name type="scientific">Candidatus Dojkabacteria bacterium</name>
    <dbReference type="NCBI Taxonomy" id="2099670"/>
    <lineage>
        <taxon>Bacteria</taxon>
        <taxon>Candidatus Dojkabacteria</taxon>
    </lineage>
</organism>
<dbReference type="GO" id="GO:0016491">
    <property type="term" value="F:oxidoreductase activity"/>
    <property type="evidence" value="ECO:0007669"/>
    <property type="project" value="UniProtKB-KW"/>
</dbReference>
<dbReference type="FunFam" id="1.10.287.110:FF:000031">
    <property type="entry name" value="Molecular chaperone DnaJ"/>
    <property type="match status" value="1"/>
</dbReference>
<feature type="domain" description="J" evidence="13">
    <location>
        <begin position="5"/>
        <end position="69"/>
    </location>
</feature>
<evidence type="ECO:0000256" key="6">
    <source>
        <dbReference type="ARBA" id="ARBA00022833"/>
    </source>
</evidence>
<dbReference type="PANTHER" id="PTHR43096">
    <property type="entry name" value="DNAJ HOMOLOG 1, MITOCHONDRIAL-RELATED"/>
    <property type="match status" value="1"/>
</dbReference>
<comment type="cofactor">
    <cofactor evidence="11">
        <name>Zn(2+)</name>
        <dbReference type="ChEBI" id="CHEBI:29105"/>
    </cofactor>
    <text evidence="11">Binds 2 Zn(2+) ions per monomer.</text>
</comment>
<feature type="binding site" evidence="11">
    <location>
        <position position="216"/>
    </location>
    <ligand>
        <name>Zn(2+)</name>
        <dbReference type="ChEBI" id="CHEBI:29105"/>
        <label>1</label>
    </ligand>
</feature>
<dbReference type="FunFam" id="2.60.260.20:FF:000005">
    <property type="entry name" value="Chaperone protein dnaJ 1, mitochondrial"/>
    <property type="match status" value="1"/>
</dbReference>
<dbReference type="GO" id="GO:0008270">
    <property type="term" value="F:zinc ion binding"/>
    <property type="evidence" value="ECO:0007669"/>
    <property type="project" value="UniProtKB-UniRule"/>
</dbReference>
<keyword evidence="7 11" id="KW-0346">Stress response</keyword>
<dbReference type="InterPro" id="IPR001623">
    <property type="entry name" value="DnaJ_domain"/>
</dbReference>
<feature type="binding site" evidence="11">
    <location>
        <position position="159"/>
    </location>
    <ligand>
        <name>Zn(2+)</name>
        <dbReference type="ChEBI" id="CHEBI:29105"/>
        <label>1</label>
    </ligand>
</feature>
<dbReference type="SUPFAM" id="SSF49493">
    <property type="entry name" value="HSP40/DnaJ peptide-binding domain"/>
    <property type="match status" value="2"/>
</dbReference>
<evidence type="ECO:0000256" key="2">
    <source>
        <dbReference type="ARBA" id="ARBA00022705"/>
    </source>
</evidence>
<evidence type="ECO:0000256" key="10">
    <source>
        <dbReference type="ARBA" id="ARBA00067609"/>
    </source>
</evidence>
<comment type="similarity">
    <text evidence="9 11">Belongs to the DnaJ family.</text>
</comment>
<dbReference type="HAMAP" id="MF_01152">
    <property type="entry name" value="DnaJ"/>
    <property type="match status" value="1"/>
</dbReference>
<dbReference type="AlphaFoldDB" id="A0A955IBR6"/>
<accession>A0A955IBR6</accession>
<dbReference type="SUPFAM" id="SSF57938">
    <property type="entry name" value="DnaJ/Hsp40 cysteine-rich domain"/>
    <property type="match status" value="1"/>
</dbReference>
<sequence>MDKRDYYEVLGLKKDASKQEIKTAYRKLAKEFHPDRNKAQDAETKFKEVQEAYEVLSDDQKKTAYDQYGHAGTQGFGGGSPYGYGGGTYNSTDFSGFGDIFEQFFGGGFAGFGGQPRRSNNGSRRGRDIEATLKVDFMDAVFGAEKTIEYSRKTECKECKGTGAEKGTSPITCPTCDGQGQVRRTQQTFLGNFQTVTTCPECRGDGKIIKNKCKNCSGDGIVNKNTVFKVKIPQGIPDGVTLRFKDRGSAGLKGGPNGDLFLNIEVKPHDKFERRGDDIYLEIEISAPVATLGVSTKIPTVHGDKELKIPAGTQPETVLKMTDMGAPKFRGKGNGDQYVKVEVVIPTKLSREQSKLWEELRNTK</sequence>
<dbReference type="InterPro" id="IPR001305">
    <property type="entry name" value="HSP_DnaJ_Cys-rich_dom"/>
</dbReference>
<comment type="subcellular location">
    <subcellularLocation>
        <location evidence="11">Cytoplasm</location>
    </subcellularLocation>
</comment>
<keyword evidence="5 11" id="KW-0863">Zinc-finger</keyword>
<dbReference type="Pfam" id="PF00226">
    <property type="entry name" value="DnaJ"/>
    <property type="match status" value="1"/>
</dbReference>
<keyword evidence="2 11" id="KW-0235">DNA replication</keyword>
<dbReference type="SUPFAM" id="SSF46565">
    <property type="entry name" value="Chaperone J-domain"/>
    <property type="match status" value="1"/>
</dbReference>
<reference evidence="15" key="2">
    <citation type="journal article" date="2021" name="Microbiome">
        <title>Successional dynamics and alternative stable states in a saline activated sludge microbial community over 9 years.</title>
        <authorList>
            <person name="Wang Y."/>
            <person name="Ye J."/>
            <person name="Ju F."/>
            <person name="Liu L."/>
            <person name="Boyd J.A."/>
            <person name="Deng Y."/>
            <person name="Parks D.H."/>
            <person name="Jiang X."/>
            <person name="Yin X."/>
            <person name="Woodcroft B.J."/>
            <person name="Tyson G.W."/>
            <person name="Hugenholtz P."/>
            <person name="Polz M.F."/>
            <person name="Zhang T."/>
        </authorList>
    </citation>
    <scope>NUCLEOTIDE SEQUENCE</scope>
    <source>
        <strain evidence="15">HKST-UBA15</strain>
    </source>
</reference>
<dbReference type="CDD" id="cd06257">
    <property type="entry name" value="DnaJ"/>
    <property type="match status" value="1"/>
</dbReference>
<dbReference type="NCBIfam" id="TIGR02349">
    <property type="entry name" value="DnaJ_bact"/>
    <property type="match status" value="1"/>
</dbReference>
<feature type="repeat" description="CXXCXGXG motif" evidence="11">
    <location>
        <begin position="173"/>
        <end position="180"/>
    </location>
</feature>
<dbReference type="PRINTS" id="PR00625">
    <property type="entry name" value="JDOMAIN"/>
</dbReference>
<dbReference type="PROSITE" id="PS00636">
    <property type="entry name" value="DNAJ_1"/>
    <property type="match status" value="1"/>
</dbReference>
<dbReference type="GO" id="GO:0031072">
    <property type="term" value="F:heat shock protein binding"/>
    <property type="evidence" value="ECO:0007669"/>
    <property type="project" value="InterPro"/>
</dbReference>
<dbReference type="GO" id="GO:0005737">
    <property type="term" value="C:cytoplasm"/>
    <property type="evidence" value="ECO:0007669"/>
    <property type="project" value="UniProtKB-SubCell"/>
</dbReference>
<dbReference type="Gene3D" id="2.60.260.20">
    <property type="entry name" value="Urease metallochaperone UreE, N-terminal domain"/>
    <property type="match status" value="2"/>
</dbReference>
<feature type="binding site" evidence="11">
    <location>
        <position position="173"/>
    </location>
    <ligand>
        <name>Zn(2+)</name>
        <dbReference type="ChEBI" id="CHEBI:29105"/>
        <label>2</label>
    </ligand>
</feature>
<feature type="domain" description="CR-type" evidence="14">
    <location>
        <begin position="143"/>
        <end position="225"/>
    </location>
</feature>
<proteinExistence type="inferred from homology"/>
<dbReference type="CDD" id="cd10719">
    <property type="entry name" value="DnaJ_zf"/>
    <property type="match status" value="1"/>
</dbReference>
<dbReference type="EMBL" id="JAGQLL010000055">
    <property type="protein sequence ID" value="MCA9380393.1"/>
    <property type="molecule type" value="Genomic_DNA"/>
</dbReference>
<evidence type="ECO:0000256" key="9">
    <source>
        <dbReference type="ARBA" id="ARBA00061004"/>
    </source>
</evidence>
<evidence type="ECO:0000313" key="16">
    <source>
        <dbReference type="Proteomes" id="UP000745577"/>
    </source>
</evidence>
<keyword evidence="1 11" id="KW-0963">Cytoplasm</keyword>
<feature type="binding site" evidence="11">
    <location>
        <position position="213"/>
    </location>
    <ligand>
        <name>Zn(2+)</name>
        <dbReference type="ChEBI" id="CHEBI:29105"/>
        <label>1</label>
    </ligand>
</feature>
<dbReference type="InterPro" id="IPR018253">
    <property type="entry name" value="DnaJ_domain_CS"/>
</dbReference>
<reference evidence="15" key="1">
    <citation type="submission" date="2020-04" db="EMBL/GenBank/DDBJ databases">
        <authorList>
            <person name="Zhang T."/>
        </authorList>
    </citation>
    <scope>NUCLEOTIDE SEQUENCE</scope>
    <source>
        <strain evidence="15">HKST-UBA15</strain>
    </source>
</reference>
<comment type="function">
    <text evidence="11">Participates actively in the response to hyperosmotic and heat shock by preventing the aggregation of stress-denatured proteins and by disaggregating proteins, also in an autonomous, DnaK-independent fashion. Unfolded proteins bind initially to DnaJ; upon interaction with the DnaJ-bound protein, DnaK hydrolyzes its bound ATP, resulting in the formation of a stable complex. GrpE releases ADP from DnaK; ATP binding to DnaK triggers the release of the substrate protein, thus completing the reaction cycle. Several rounds of ATP-dependent interactions between DnaJ, DnaK and GrpE are required for fully efficient folding. Also involved, together with DnaK and GrpE, in the DNA replication of plasmids through activation of initiation proteins.</text>
</comment>
<dbReference type="GO" id="GO:0051082">
    <property type="term" value="F:unfolded protein binding"/>
    <property type="evidence" value="ECO:0007669"/>
    <property type="project" value="UniProtKB-UniRule"/>
</dbReference>
<dbReference type="NCBIfam" id="NF008035">
    <property type="entry name" value="PRK10767.1"/>
    <property type="match status" value="1"/>
</dbReference>
<dbReference type="InterPro" id="IPR036410">
    <property type="entry name" value="HSP_DnaJ_Cys-rich_dom_sf"/>
</dbReference>
<protein>
    <recommendedName>
        <fullName evidence="10 11">Chaperone protein DnaJ</fullName>
    </recommendedName>
</protein>
<dbReference type="InterPro" id="IPR012724">
    <property type="entry name" value="DnaJ"/>
</dbReference>
<dbReference type="PROSITE" id="PS50076">
    <property type="entry name" value="DNAJ_2"/>
    <property type="match status" value="1"/>
</dbReference>
<keyword evidence="4 11" id="KW-0677">Repeat</keyword>
<dbReference type="InterPro" id="IPR008971">
    <property type="entry name" value="HSP40/DnaJ_pept-bd"/>
</dbReference>
<dbReference type="PANTHER" id="PTHR43096:SF10">
    <property type="entry name" value="CHAPERONE PROTEIN DNAJ A6, CHLOROPLASTIC"/>
    <property type="match status" value="1"/>
</dbReference>
<gene>
    <name evidence="11 15" type="primary">dnaJ</name>
    <name evidence="15" type="ORF">KC675_04405</name>
</gene>
<keyword evidence="8 11" id="KW-0143">Chaperone</keyword>
<dbReference type="GO" id="GO:0006260">
    <property type="term" value="P:DNA replication"/>
    <property type="evidence" value="ECO:0007669"/>
    <property type="project" value="UniProtKB-KW"/>
</dbReference>
<dbReference type="FunFam" id="2.10.230.10:FF:000002">
    <property type="entry name" value="Molecular chaperone DnaJ"/>
    <property type="match status" value="1"/>
</dbReference>
<dbReference type="GO" id="GO:0005524">
    <property type="term" value="F:ATP binding"/>
    <property type="evidence" value="ECO:0007669"/>
    <property type="project" value="InterPro"/>
</dbReference>
<dbReference type="GO" id="GO:0042026">
    <property type="term" value="P:protein refolding"/>
    <property type="evidence" value="ECO:0007669"/>
    <property type="project" value="TreeGrafter"/>
</dbReference>
<feature type="binding site" evidence="11">
    <location>
        <position position="156"/>
    </location>
    <ligand>
        <name>Zn(2+)</name>
        <dbReference type="ChEBI" id="CHEBI:29105"/>
        <label>1</label>
    </ligand>
</feature>
<feature type="binding site" evidence="11">
    <location>
        <position position="202"/>
    </location>
    <ligand>
        <name>Zn(2+)</name>
        <dbReference type="ChEBI" id="CHEBI:29105"/>
        <label>2</label>
    </ligand>
</feature>
<dbReference type="Gene3D" id="2.10.230.10">
    <property type="entry name" value="Heat shock protein DnaJ, cysteine-rich domain"/>
    <property type="match status" value="1"/>
</dbReference>
<evidence type="ECO:0000256" key="11">
    <source>
        <dbReference type="HAMAP-Rule" id="MF_01152"/>
    </source>
</evidence>
<feature type="repeat" description="CXXCXGXG motif" evidence="11">
    <location>
        <begin position="156"/>
        <end position="163"/>
    </location>
</feature>
<evidence type="ECO:0000256" key="12">
    <source>
        <dbReference type="PROSITE-ProRule" id="PRU00546"/>
    </source>
</evidence>
<name>A0A955IBR6_9BACT</name>
<comment type="caution">
    <text evidence="15">The sequence shown here is derived from an EMBL/GenBank/DDBJ whole genome shotgun (WGS) entry which is preliminary data.</text>
</comment>
<dbReference type="Pfam" id="PF01556">
    <property type="entry name" value="DnaJ_C"/>
    <property type="match status" value="1"/>
</dbReference>
<comment type="subunit">
    <text evidence="11">Homodimer.</text>
</comment>
<evidence type="ECO:0000313" key="15">
    <source>
        <dbReference type="EMBL" id="MCA9380393.1"/>
    </source>
</evidence>
<keyword evidence="6 11" id="KW-0862">Zinc</keyword>
<feature type="zinc finger region" description="CR-type" evidence="12">
    <location>
        <begin position="143"/>
        <end position="225"/>
    </location>
</feature>
<feature type="binding site" evidence="11">
    <location>
        <position position="176"/>
    </location>
    <ligand>
        <name>Zn(2+)</name>
        <dbReference type="ChEBI" id="CHEBI:29105"/>
        <label>2</label>
    </ligand>
</feature>
<dbReference type="GO" id="GO:0009408">
    <property type="term" value="P:response to heat"/>
    <property type="evidence" value="ECO:0007669"/>
    <property type="project" value="InterPro"/>
</dbReference>
<dbReference type="PROSITE" id="PS51188">
    <property type="entry name" value="ZF_CR"/>
    <property type="match status" value="1"/>
</dbReference>